<sequence length="387" mass="40541">MSLPPPPGSFGSVPPNGGGGPSWGGQPQQPGQPYGAPYQGQPGGQWGPPQQWAGGPPPNKGGKGKWILIGLALVAVIAVSVVGTVLVLRPDSGGGGGSTPPAQNGNSEFASANDTGPVNIITDDPTCAAWSRVARDYVAQADSVKWADRDGSVPASAWTPAQHAMYQKISKALDTAADLTSGLMKQTPHRVMRELYGQFIAYSKGFVETIPTYNGSSNGMTAVISGLVSSASNICAAIEYKSVQSVSPLVSVPSPPGDAATPSSEPRRFLETENSACGEWISVTDQYRADTEAWRGIAANIAASEWTTEQKSIYDGVIPVMRSYADTVERIGRESGNSVFEDISVLSAQYTRAYILAIPNYAPADNFLSQTALHLSSTIYSGCEAVK</sequence>
<dbReference type="Proteomes" id="UP001558474">
    <property type="component" value="Unassembled WGS sequence"/>
</dbReference>
<keyword evidence="4" id="KW-1185">Reference proteome</keyword>
<dbReference type="EMBL" id="JBDLOU010000107">
    <property type="protein sequence ID" value="MEX3742600.1"/>
    <property type="molecule type" value="Genomic_DNA"/>
</dbReference>
<feature type="transmembrane region" description="Helical" evidence="2">
    <location>
        <begin position="66"/>
        <end position="88"/>
    </location>
</feature>
<dbReference type="RefSeq" id="WP_368574395.1">
    <property type="nucleotide sequence ID" value="NZ_JBDLOU010000107.1"/>
</dbReference>
<name>A0ABV3VPQ5_9MYCO</name>
<feature type="region of interest" description="Disordered" evidence="1">
    <location>
        <begin position="93"/>
        <end position="116"/>
    </location>
</feature>
<evidence type="ECO:0000256" key="1">
    <source>
        <dbReference type="SAM" id="MobiDB-lite"/>
    </source>
</evidence>
<evidence type="ECO:0000313" key="3">
    <source>
        <dbReference type="EMBL" id="MEX3742600.1"/>
    </source>
</evidence>
<evidence type="ECO:0000313" key="4">
    <source>
        <dbReference type="Proteomes" id="UP001558474"/>
    </source>
</evidence>
<proteinExistence type="predicted"/>
<feature type="compositionally biased region" description="Polar residues" evidence="1">
    <location>
        <begin position="100"/>
        <end position="116"/>
    </location>
</feature>
<accession>A0ABV3VPQ5</accession>
<gene>
    <name evidence="3" type="ORF">ABFW12_30615</name>
</gene>
<protein>
    <submittedName>
        <fullName evidence="3">Uncharacterized protein</fullName>
    </submittedName>
</protein>
<organism evidence="3 4">
    <name type="scientific">Mycolicibacterium porcinum</name>
    <dbReference type="NCBI Taxonomy" id="39693"/>
    <lineage>
        <taxon>Bacteria</taxon>
        <taxon>Bacillati</taxon>
        <taxon>Actinomycetota</taxon>
        <taxon>Actinomycetes</taxon>
        <taxon>Mycobacteriales</taxon>
        <taxon>Mycobacteriaceae</taxon>
        <taxon>Mycolicibacterium</taxon>
    </lineage>
</organism>
<keyword evidence="2" id="KW-0472">Membrane</keyword>
<feature type="region of interest" description="Disordered" evidence="1">
    <location>
        <begin position="1"/>
        <end position="59"/>
    </location>
</feature>
<comment type="caution">
    <text evidence="3">The sequence shown here is derived from an EMBL/GenBank/DDBJ whole genome shotgun (WGS) entry which is preliminary data.</text>
</comment>
<feature type="compositionally biased region" description="Low complexity" evidence="1">
    <location>
        <begin position="24"/>
        <end position="40"/>
    </location>
</feature>
<evidence type="ECO:0000256" key="2">
    <source>
        <dbReference type="SAM" id="Phobius"/>
    </source>
</evidence>
<keyword evidence="2" id="KW-1133">Transmembrane helix</keyword>
<reference evidence="3 4" key="1">
    <citation type="submission" date="2024-04" db="EMBL/GenBank/DDBJ databases">
        <title>Genomic Markers of Mycobacteria.</title>
        <authorList>
            <person name="Soliman M.S."/>
            <person name="Elkholy A."/>
            <person name="Soliman N.S."/>
            <person name="Abbas A."/>
            <person name="Khayrat S."/>
            <person name="Shawky S."/>
        </authorList>
    </citation>
    <scope>NUCLEOTIDE SEQUENCE [LARGE SCALE GENOMIC DNA]</scope>
    <source>
        <strain evidence="3 4">Egy-CU-AM5</strain>
    </source>
</reference>
<keyword evidence="2" id="KW-0812">Transmembrane</keyword>